<reference evidence="1" key="1">
    <citation type="submission" date="2022-07" db="EMBL/GenBank/DDBJ databases">
        <title>Genome Sequence of Phlebia brevispora.</title>
        <authorList>
            <person name="Buettner E."/>
        </authorList>
    </citation>
    <scope>NUCLEOTIDE SEQUENCE</scope>
    <source>
        <strain evidence="1">MPL23</strain>
    </source>
</reference>
<dbReference type="Proteomes" id="UP001148662">
    <property type="component" value="Unassembled WGS sequence"/>
</dbReference>
<gene>
    <name evidence="1" type="ORF">NM688_g3004</name>
</gene>
<evidence type="ECO:0000313" key="2">
    <source>
        <dbReference type="Proteomes" id="UP001148662"/>
    </source>
</evidence>
<organism evidence="1 2">
    <name type="scientific">Phlebia brevispora</name>
    <dbReference type="NCBI Taxonomy" id="194682"/>
    <lineage>
        <taxon>Eukaryota</taxon>
        <taxon>Fungi</taxon>
        <taxon>Dikarya</taxon>
        <taxon>Basidiomycota</taxon>
        <taxon>Agaricomycotina</taxon>
        <taxon>Agaricomycetes</taxon>
        <taxon>Polyporales</taxon>
        <taxon>Meruliaceae</taxon>
        <taxon>Phlebia</taxon>
    </lineage>
</organism>
<evidence type="ECO:0000313" key="1">
    <source>
        <dbReference type="EMBL" id="KAJ3554634.1"/>
    </source>
</evidence>
<proteinExistence type="predicted"/>
<dbReference type="EMBL" id="JANHOG010000411">
    <property type="protein sequence ID" value="KAJ3554634.1"/>
    <property type="molecule type" value="Genomic_DNA"/>
</dbReference>
<accession>A0ACC1T7N0</accession>
<name>A0ACC1T7N0_9APHY</name>
<keyword evidence="2" id="KW-1185">Reference proteome</keyword>
<protein>
    <submittedName>
        <fullName evidence="1">Uncharacterized protein</fullName>
    </submittedName>
</protein>
<comment type="caution">
    <text evidence="1">The sequence shown here is derived from an EMBL/GenBank/DDBJ whole genome shotgun (WGS) entry which is preliminary data.</text>
</comment>
<sequence>MDYLRPMFIELALETKDPDGFPALSEEDSPRIRTYISSLLENGQFSSVVGLLREMHFSPPTVQDKIVLMQGLRSSLDDDNYTDMIALFGAKIGHTLVEIVMDGTFFGFTKEETLQDITVHEDPQRRLYKEILVSLFRFSFCMLRIVYDIDRSIDPGVSADTLRSYVGEILPKFAPMWNALWKLTPTLRSATQAGPADIYYQYVADLGLVYIYLHKSIRFSGKECGYPNAYTLLLFAIDAYAFTWIHSIRRGAFHVAHMMMDPNILPTELRREALASVIKDGNTAQLFINAYCCDLSLKINRRLPEEMRLINDNLVELVQVWADMLCHGPELLIKLAAMPQNLERIVSLTVAACHRQRCAGGAHMDTVLQVCMRILKLLRQSQPGDSNIVLSPQTVYLYLILCFPTLTYWTRMGWTKEAEELMDSMMLYGTAHHSCDMSTLPRKAQEDIRRLTYVCRCNWKKAAQDLEAVPNAPKTKTWAAFMAWGHRLIDAPTTERKGWRPGRAAGARCIAARHARNITGDYLGIENSVANGPSRTTSRCLTVCTSALGPMFTRLSLNWKAEDPRSLPPLSEEDFPRITEYVSQLLEKQQYSDVVELLREMHFSSKTIEDRVIMIRATEAAIYELECREDYAAIVALFGAKIGHVFVDIMVDNAFCGSTKEERRVYRDVIHEVSCACVCLLRNVYYDGVADPGVPAGTLSSYIADLLPELDRLWNALVEIAPILRLAKDSSADMFYQYGTDLGYLYVQLHQEHFGREYGFPTGYKLLLFALETYGFAPYNQRRRLAIDITYIMIDPGILSMKLCRRAFATVISDQKSAQSFIAAYCHDMRQDRSRPTKWKVMHDNLFELVHVWSIMLLQGPEIFARSTSAPFNLEHIVTATTLACERQLCSGEGKVEAILLQSTRLLGSAQFCFQLRL</sequence>